<keyword evidence="1" id="KW-0732">Signal</keyword>
<dbReference type="GeneID" id="69971137"/>
<dbReference type="Gene3D" id="2.30.30.240">
    <property type="entry name" value="PRC-barrel domain"/>
    <property type="match status" value="1"/>
</dbReference>
<gene>
    <name evidence="3" type="ORF">K788_0005176</name>
</gene>
<dbReference type="Pfam" id="PF05239">
    <property type="entry name" value="PRC"/>
    <property type="match status" value="1"/>
</dbReference>
<evidence type="ECO:0000313" key="3">
    <source>
        <dbReference type="EMBL" id="ALL67281.1"/>
    </source>
</evidence>
<reference evidence="3 4" key="1">
    <citation type="journal article" date="2014" name="Genome Announc.">
        <title>Draft Genome Sequence of the Haloacid-Degrading Burkholderia caribensis Strain MBA4.</title>
        <authorList>
            <person name="Pan Y."/>
            <person name="Kong K.F."/>
            <person name="Tsang J.S."/>
        </authorList>
    </citation>
    <scope>NUCLEOTIDE SEQUENCE [LARGE SCALE GENOMIC DNA]</scope>
    <source>
        <strain evidence="3 4">MBA4</strain>
    </source>
</reference>
<protein>
    <submittedName>
        <fullName evidence="3">Photosystem reaction center subunit H</fullName>
    </submittedName>
</protein>
<evidence type="ECO:0000259" key="2">
    <source>
        <dbReference type="Pfam" id="PF05239"/>
    </source>
</evidence>
<evidence type="ECO:0000313" key="4">
    <source>
        <dbReference type="Proteomes" id="UP000019146"/>
    </source>
</evidence>
<proteinExistence type="predicted"/>
<organism evidence="3 4">
    <name type="scientific">Paraburkholderia caribensis MBA4</name>
    <dbReference type="NCBI Taxonomy" id="1323664"/>
    <lineage>
        <taxon>Bacteria</taxon>
        <taxon>Pseudomonadati</taxon>
        <taxon>Pseudomonadota</taxon>
        <taxon>Betaproteobacteria</taxon>
        <taxon>Burkholderiales</taxon>
        <taxon>Burkholderiaceae</taxon>
        <taxon>Paraburkholderia</taxon>
    </lineage>
</organism>
<dbReference type="InterPro" id="IPR027275">
    <property type="entry name" value="PRC-brl_dom"/>
</dbReference>
<sequence>MKAKWAAVLIAASTFGMMAGQASAQVAGSQTIGVSVEQESIIVNGWSAKKSLLGKPIYNEQGQKVGVLHDIIIAPDNAASFAIVAAHQFLGVSQHDVAVPFSQIDFTGGKLVWAGATKDAVKSIPAFQYTKVRATPMARKEYSEHH</sequence>
<dbReference type="SUPFAM" id="SSF50346">
    <property type="entry name" value="PRC-barrel domain"/>
    <property type="match status" value="1"/>
</dbReference>
<accession>A0A0P0RFS1</accession>
<feature type="signal peptide" evidence="1">
    <location>
        <begin position="1"/>
        <end position="24"/>
    </location>
</feature>
<dbReference type="RefSeq" id="WP_036000739.1">
    <property type="nucleotide sequence ID" value="NZ_CP012747.1"/>
</dbReference>
<dbReference type="Proteomes" id="UP000019146">
    <property type="component" value="Chromosome 2"/>
</dbReference>
<dbReference type="EMBL" id="CP012747">
    <property type="protein sequence ID" value="ALL67281.1"/>
    <property type="molecule type" value="Genomic_DNA"/>
</dbReference>
<dbReference type="KEGG" id="bcai:K788_0005176"/>
<name>A0A0P0RFS1_9BURK</name>
<evidence type="ECO:0000256" key="1">
    <source>
        <dbReference type="SAM" id="SignalP"/>
    </source>
</evidence>
<dbReference type="InterPro" id="IPR011033">
    <property type="entry name" value="PRC_barrel-like_sf"/>
</dbReference>
<feature type="chain" id="PRO_5006054261" evidence="1">
    <location>
        <begin position="25"/>
        <end position="146"/>
    </location>
</feature>
<dbReference type="AlphaFoldDB" id="A0A0P0RFS1"/>
<feature type="domain" description="PRC-barrel" evidence="2">
    <location>
        <begin position="51"/>
        <end position="111"/>
    </location>
</feature>